<feature type="non-terminal residue" evidence="2">
    <location>
        <position position="1"/>
    </location>
</feature>
<dbReference type="AlphaFoldDB" id="A0A9D1EMR3"/>
<name>A0A9D1EMR3_9FIRM</name>
<accession>A0A9D1EMR3</accession>
<dbReference type="InterPro" id="IPR025202">
    <property type="entry name" value="PLD-like_dom"/>
</dbReference>
<evidence type="ECO:0000259" key="1">
    <source>
        <dbReference type="PROSITE" id="PS50035"/>
    </source>
</evidence>
<proteinExistence type="predicted"/>
<feature type="domain" description="PLD phosphodiesterase" evidence="1">
    <location>
        <begin position="1"/>
        <end position="24"/>
    </location>
</feature>
<evidence type="ECO:0000313" key="3">
    <source>
        <dbReference type="Proteomes" id="UP000823982"/>
    </source>
</evidence>
<dbReference type="SUPFAM" id="SSF56024">
    <property type="entry name" value="Phospholipase D/nuclease"/>
    <property type="match status" value="1"/>
</dbReference>
<dbReference type="Gene3D" id="3.30.870.10">
    <property type="entry name" value="Endonuclease Chain A"/>
    <property type="match status" value="1"/>
</dbReference>
<dbReference type="PANTHER" id="PTHR21248">
    <property type="entry name" value="CARDIOLIPIN SYNTHASE"/>
    <property type="match status" value="1"/>
</dbReference>
<evidence type="ECO:0000313" key="2">
    <source>
        <dbReference type="EMBL" id="HIS24185.1"/>
    </source>
</evidence>
<sequence>IHAKSVTADGKVCVVGTANFDFRSFYLHFENCILAYKSKCVSEVEQDFLDTQAKSQEITIDQLNKKGPVYALLQAVLKIFSPLM</sequence>
<comment type="caution">
    <text evidence="2">The sequence shown here is derived from an EMBL/GenBank/DDBJ whole genome shotgun (WGS) entry which is preliminary data.</text>
</comment>
<dbReference type="PROSITE" id="PS50035">
    <property type="entry name" value="PLD"/>
    <property type="match status" value="1"/>
</dbReference>
<reference evidence="2" key="1">
    <citation type="submission" date="2020-10" db="EMBL/GenBank/DDBJ databases">
        <authorList>
            <person name="Gilroy R."/>
        </authorList>
    </citation>
    <scope>NUCLEOTIDE SEQUENCE</scope>
    <source>
        <strain evidence="2">CHK157-1446</strain>
    </source>
</reference>
<dbReference type="Pfam" id="PF13091">
    <property type="entry name" value="PLDc_2"/>
    <property type="match status" value="1"/>
</dbReference>
<organism evidence="2 3">
    <name type="scientific">Candidatus Faeciplasma gallinarum</name>
    <dbReference type="NCBI Taxonomy" id="2840799"/>
    <lineage>
        <taxon>Bacteria</taxon>
        <taxon>Bacillati</taxon>
        <taxon>Bacillota</taxon>
        <taxon>Clostridia</taxon>
        <taxon>Eubacteriales</taxon>
        <taxon>Oscillospiraceae</taxon>
        <taxon>Oscillospiraceae incertae sedis</taxon>
        <taxon>Candidatus Faeciplasma</taxon>
    </lineage>
</organism>
<dbReference type="EMBL" id="DVIR01000020">
    <property type="protein sequence ID" value="HIS24185.1"/>
    <property type="molecule type" value="Genomic_DNA"/>
</dbReference>
<reference evidence="2" key="2">
    <citation type="journal article" date="2021" name="PeerJ">
        <title>Extensive microbial diversity within the chicken gut microbiome revealed by metagenomics and culture.</title>
        <authorList>
            <person name="Gilroy R."/>
            <person name="Ravi A."/>
            <person name="Getino M."/>
            <person name="Pursley I."/>
            <person name="Horton D.L."/>
            <person name="Alikhan N.F."/>
            <person name="Baker D."/>
            <person name="Gharbi K."/>
            <person name="Hall N."/>
            <person name="Watson M."/>
            <person name="Adriaenssens E.M."/>
            <person name="Foster-Nyarko E."/>
            <person name="Jarju S."/>
            <person name="Secka A."/>
            <person name="Antonio M."/>
            <person name="Oren A."/>
            <person name="Chaudhuri R.R."/>
            <person name="La Ragione R."/>
            <person name="Hildebrand F."/>
            <person name="Pallen M.J."/>
        </authorList>
    </citation>
    <scope>NUCLEOTIDE SEQUENCE</scope>
    <source>
        <strain evidence="2">CHK157-1446</strain>
    </source>
</reference>
<dbReference type="GO" id="GO:0032049">
    <property type="term" value="P:cardiolipin biosynthetic process"/>
    <property type="evidence" value="ECO:0007669"/>
    <property type="project" value="UniProtKB-ARBA"/>
</dbReference>
<gene>
    <name evidence="2" type="ORF">IAD01_02140</name>
</gene>
<dbReference type="InterPro" id="IPR001736">
    <property type="entry name" value="PLipase_D/transphosphatidylase"/>
</dbReference>
<dbReference type="Proteomes" id="UP000823982">
    <property type="component" value="Unassembled WGS sequence"/>
</dbReference>
<protein>
    <submittedName>
        <fullName evidence="2">Cardiolipin synthase</fullName>
    </submittedName>
</protein>
<dbReference type="GO" id="GO:0030572">
    <property type="term" value="F:phosphatidyltransferase activity"/>
    <property type="evidence" value="ECO:0007669"/>
    <property type="project" value="UniProtKB-ARBA"/>
</dbReference>
<dbReference type="PANTHER" id="PTHR21248:SF22">
    <property type="entry name" value="PHOSPHOLIPASE D"/>
    <property type="match status" value="1"/>
</dbReference>